<dbReference type="Pfam" id="PF05118">
    <property type="entry name" value="Asp_Arg_Hydrox"/>
    <property type="match status" value="1"/>
</dbReference>
<dbReference type="RefSeq" id="WP_180968751.1">
    <property type="nucleotide sequence ID" value="NZ_CP168178.1"/>
</dbReference>
<protein>
    <submittedName>
        <fullName evidence="5">Aspartyl/asparaginyl beta-hydroxylase domain-containing protein</fullName>
    </submittedName>
</protein>
<reference evidence="5" key="1">
    <citation type="journal article" date="2022" name="Phytopathology">
        <title>Whole genome sequencing-based tracing of a 2022 introduction and outbreak of Xanthomonas hortorum pv. pelargonii.</title>
        <authorList>
            <person name="Iruegas Bocardo F."/>
            <person name="Weisberg A.J."/>
            <person name="Riutta E.R."/>
            <person name="Kilday K.B."/>
            <person name="Bonkowski J.C."/>
            <person name="Creswell T.C."/>
            <person name="Daughtrey M."/>
            <person name="Rane K.K."/>
            <person name="Grunwald N.J."/>
            <person name="Chang J.H."/>
            <person name="Putnam M."/>
        </authorList>
    </citation>
    <scope>NUCLEOTIDE SEQUENCE</scope>
    <source>
        <strain evidence="5">22-338</strain>
    </source>
</reference>
<evidence type="ECO:0000256" key="3">
    <source>
        <dbReference type="ARBA" id="ARBA00023002"/>
    </source>
</evidence>
<organism evidence="5 6">
    <name type="scientific">Xanthomonas hortorum pv. hederae</name>
    <dbReference type="NCBI Taxonomy" id="453603"/>
    <lineage>
        <taxon>Bacteria</taxon>
        <taxon>Pseudomonadati</taxon>
        <taxon>Pseudomonadota</taxon>
        <taxon>Gammaproteobacteria</taxon>
        <taxon>Lysobacterales</taxon>
        <taxon>Lysobacteraceae</taxon>
        <taxon>Xanthomonas</taxon>
    </lineage>
</organism>
<evidence type="ECO:0000256" key="2">
    <source>
        <dbReference type="ARBA" id="ARBA00022964"/>
    </source>
</evidence>
<dbReference type="EMBL" id="JANWTP010000123">
    <property type="protein sequence ID" value="MDC8640432.1"/>
    <property type="molecule type" value="Genomic_DNA"/>
</dbReference>
<gene>
    <name evidence="5" type="ORF">NY667_22180</name>
</gene>
<accession>A0A9X4BVP6</accession>
<evidence type="ECO:0000259" key="4">
    <source>
        <dbReference type="Pfam" id="PF05118"/>
    </source>
</evidence>
<dbReference type="PANTHER" id="PTHR46332:SF5">
    <property type="entry name" value="ASPARTATE BETA-HYDROXYLASE DOMAIN CONTAINING 2"/>
    <property type="match status" value="1"/>
</dbReference>
<sequence>MATTNDTVGIQIAASPATGLQSLVDAIRASADGRCAFFDPDGFAWVEELEAEYPVIRAELERVLDAVELLPGLEDVQVGQYSLTKDRRWKVLPLYAYGRWSERNARRCPATARALQRVPGLQVAMFSIMQSGKELPPHYGNYCGVLRYHLGLVVPDPPEACGLQVGDEVRHWRNGASLIFDDSHLHAAWNRSDRDRGILLLDFVRPLPPELTRRNDEVVAAIAASPSIEDSANRWNAWESAFGAQLDRLLGIAD</sequence>
<reference evidence="5" key="2">
    <citation type="submission" date="2022-08" db="EMBL/GenBank/DDBJ databases">
        <authorList>
            <person name="Iruegas-Bocardo F."/>
            <person name="Weisberg A.J."/>
            <person name="Riutta E.R."/>
            <person name="Kilday K."/>
            <person name="Bonkowski J.C."/>
            <person name="Creswell T."/>
            <person name="Daughtrey M.L."/>
            <person name="Rane K."/>
            <person name="Grunwald N.J."/>
            <person name="Chang J.H."/>
            <person name="Putnam M.L."/>
        </authorList>
    </citation>
    <scope>NUCLEOTIDE SEQUENCE</scope>
    <source>
        <strain evidence="5">22-338</strain>
    </source>
</reference>
<keyword evidence="2" id="KW-0223">Dioxygenase</keyword>
<keyword evidence="3" id="KW-0560">Oxidoreductase</keyword>
<comment type="similarity">
    <text evidence="1">Belongs to the aspartyl/asparaginyl beta-hydroxylase family.</text>
</comment>
<dbReference type="InterPro" id="IPR027443">
    <property type="entry name" value="IPNS-like_sf"/>
</dbReference>
<proteinExistence type="inferred from homology"/>
<dbReference type="Gene3D" id="2.60.120.330">
    <property type="entry name" value="B-lactam Antibiotic, Isopenicillin N Synthase, Chain"/>
    <property type="match status" value="1"/>
</dbReference>
<dbReference type="SUPFAM" id="SSF51197">
    <property type="entry name" value="Clavaminate synthase-like"/>
    <property type="match status" value="1"/>
</dbReference>
<evidence type="ECO:0000313" key="5">
    <source>
        <dbReference type="EMBL" id="MDC8640432.1"/>
    </source>
</evidence>
<dbReference type="GO" id="GO:0016020">
    <property type="term" value="C:membrane"/>
    <property type="evidence" value="ECO:0007669"/>
    <property type="project" value="TreeGrafter"/>
</dbReference>
<feature type="domain" description="Aspartyl/asparaginy/proline hydroxylase" evidence="4">
    <location>
        <begin position="50"/>
        <end position="206"/>
    </location>
</feature>
<name>A0A9X4BVP6_9XANT</name>
<dbReference type="PANTHER" id="PTHR46332">
    <property type="entry name" value="ASPARTATE BETA-HYDROXYLASE DOMAIN-CONTAINING PROTEIN 2"/>
    <property type="match status" value="1"/>
</dbReference>
<dbReference type="GO" id="GO:0051213">
    <property type="term" value="F:dioxygenase activity"/>
    <property type="evidence" value="ECO:0007669"/>
    <property type="project" value="UniProtKB-KW"/>
</dbReference>
<evidence type="ECO:0000313" key="6">
    <source>
        <dbReference type="Proteomes" id="UP001140230"/>
    </source>
</evidence>
<dbReference type="AlphaFoldDB" id="A0A9X4BVP6"/>
<dbReference type="Proteomes" id="UP001140230">
    <property type="component" value="Unassembled WGS sequence"/>
</dbReference>
<evidence type="ECO:0000256" key="1">
    <source>
        <dbReference type="ARBA" id="ARBA00007730"/>
    </source>
</evidence>
<comment type="caution">
    <text evidence="5">The sequence shown here is derived from an EMBL/GenBank/DDBJ whole genome shotgun (WGS) entry which is preliminary data.</text>
</comment>
<dbReference type="InterPro" id="IPR007803">
    <property type="entry name" value="Asp/Arg/Pro-Hydrxlase"/>
</dbReference>
<dbReference type="InterPro" id="IPR051821">
    <property type="entry name" value="Asp/Asn_beta-hydroxylase"/>
</dbReference>